<evidence type="ECO:0000313" key="5">
    <source>
        <dbReference type="EMBL" id="PLT44270.1"/>
    </source>
</evidence>
<dbReference type="EMBL" id="NFEZ01000004">
    <property type="protein sequence ID" value="PLT44270.1"/>
    <property type="molecule type" value="Genomic_DNA"/>
</dbReference>
<dbReference type="SUPFAM" id="SSF52172">
    <property type="entry name" value="CheY-like"/>
    <property type="match status" value="1"/>
</dbReference>
<evidence type="ECO:0000313" key="6">
    <source>
        <dbReference type="Proteomes" id="UP000234789"/>
    </source>
</evidence>
<keyword evidence="1" id="KW-0597">Phosphoprotein</keyword>
<feature type="region of interest" description="Disordered" evidence="2">
    <location>
        <begin position="119"/>
        <end position="148"/>
    </location>
</feature>
<evidence type="ECO:0000256" key="1">
    <source>
        <dbReference type="PROSITE-ProRule" id="PRU00169"/>
    </source>
</evidence>
<dbReference type="GO" id="GO:0003677">
    <property type="term" value="F:DNA binding"/>
    <property type="evidence" value="ECO:0007669"/>
    <property type="project" value="InterPro"/>
</dbReference>
<evidence type="ECO:0000259" key="3">
    <source>
        <dbReference type="PROSITE" id="PS50110"/>
    </source>
</evidence>
<dbReference type="Proteomes" id="UP000234789">
    <property type="component" value="Unassembled WGS sequence"/>
</dbReference>
<feature type="compositionally biased region" description="Gly residues" evidence="2">
    <location>
        <begin position="125"/>
        <end position="135"/>
    </location>
</feature>
<dbReference type="InterPro" id="IPR011006">
    <property type="entry name" value="CheY-like_superfamily"/>
</dbReference>
<protein>
    <submittedName>
        <fullName evidence="5">Autolysis response regulater LytR</fullName>
    </submittedName>
</protein>
<dbReference type="SMART" id="SM00850">
    <property type="entry name" value="LytTR"/>
    <property type="match status" value="1"/>
</dbReference>
<dbReference type="Pfam" id="PF04397">
    <property type="entry name" value="LytTR"/>
    <property type="match status" value="1"/>
</dbReference>
<sequence length="258" mass="28099">MKVYLVEDEPLARDELAYLLRRTRKVDIVGEAETAEEALRGIADSAPDVVFLDIQLSEASGLDVARRLQRLERPPAIVFATAYDEHALQAFDLDAADYILKPYDEERIRQTIDKLSRRLEAASQPGGGSAAGGGAAHASAAPGASAPSRTGKLAVAVDERIMLLPVGDILYLASEEGKTRIALADGKAYVSAEPLVAFEQKLQGTPIARVHRAFLVHVDAIAEIQPWFHSTCTLILRSGDKVPVSRTHLKELKQRLGW</sequence>
<keyword evidence="6" id="KW-1185">Reference proteome</keyword>
<dbReference type="InterPro" id="IPR007492">
    <property type="entry name" value="LytTR_DNA-bd_dom"/>
</dbReference>
<feature type="modified residue" description="4-aspartylphosphate" evidence="1">
    <location>
        <position position="53"/>
    </location>
</feature>
<dbReference type="PANTHER" id="PTHR37299:SF1">
    <property type="entry name" value="STAGE 0 SPORULATION PROTEIN A HOMOLOG"/>
    <property type="match status" value="1"/>
</dbReference>
<reference evidence="5 6" key="1">
    <citation type="submission" date="2017-05" db="EMBL/GenBank/DDBJ databases">
        <title>Functional genome analysis of Paenibacillus pasadenensis strain R16: insights on endophytic life style and antifungal activity.</title>
        <authorList>
            <person name="Passera A."/>
            <person name="Marcolungo L."/>
            <person name="Casati P."/>
            <person name="Brasca M."/>
            <person name="Quaglino F."/>
            <person name="Delledonne M."/>
        </authorList>
    </citation>
    <scope>NUCLEOTIDE SEQUENCE [LARGE SCALE GENOMIC DNA]</scope>
    <source>
        <strain evidence="5 6">R16</strain>
    </source>
</reference>
<gene>
    <name evidence="5" type="ORF">B8V81_2701</name>
</gene>
<dbReference type="PROSITE" id="PS50930">
    <property type="entry name" value="HTH_LYTTR"/>
    <property type="match status" value="1"/>
</dbReference>
<evidence type="ECO:0000259" key="4">
    <source>
        <dbReference type="PROSITE" id="PS50930"/>
    </source>
</evidence>
<dbReference type="GO" id="GO:0000156">
    <property type="term" value="F:phosphorelay response regulator activity"/>
    <property type="evidence" value="ECO:0007669"/>
    <property type="project" value="InterPro"/>
</dbReference>
<dbReference type="Gene3D" id="3.40.50.2300">
    <property type="match status" value="1"/>
</dbReference>
<dbReference type="InterPro" id="IPR001789">
    <property type="entry name" value="Sig_transdc_resp-reg_receiver"/>
</dbReference>
<dbReference type="Gene3D" id="2.40.50.40">
    <property type="match status" value="1"/>
</dbReference>
<dbReference type="PANTHER" id="PTHR37299">
    <property type="entry name" value="TRANSCRIPTIONAL REGULATOR-RELATED"/>
    <property type="match status" value="1"/>
</dbReference>
<dbReference type="InterPro" id="IPR046947">
    <property type="entry name" value="LytR-like"/>
</dbReference>
<dbReference type="PROSITE" id="PS50110">
    <property type="entry name" value="RESPONSE_REGULATORY"/>
    <property type="match status" value="1"/>
</dbReference>
<dbReference type="SMART" id="SM00448">
    <property type="entry name" value="REC"/>
    <property type="match status" value="1"/>
</dbReference>
<accession>A0A2N5N1Q8</accession>
<organism evidence="5 6">
    <name type="scientific">Paenibacillus pasadenensis</name>
    <dbReference type="NCBI Taxonomy" id="217090"/>
    <lineage>
        <taxon>Bacteria</taxon>
        <taxon>Bacillati</taxon>
        <taxon>Bacillota</taxon>
        <taxon>Bacilli</taxon>
        <taxon>Bacillales</taxon>
        <taxon>Paenibacillaceae</taxon>
        <taxon>Paenibacillus</taxon>
    </lineage>
</organism>
<comment type="caution">
    <text evidence="5">The sequence shown here is derived from an EMBL/GenBank/DDBJ whole genome shotgun (WGS) entry which is preliminary data.</text>
</comment>
<dbReference type="Gene3D" id="2.20.25.10">
    <property type="match status" value="1"/>
</dbReference>
<name>A0A2N5N1Q8_9BACL</name>
<feature type="compositionally biased region" description="Low complexity" evidence="2">
    <location>
        <begin position="136"/>
        <end position="148"/>
    </location>
</feature>
<feature type="domain" description="Response regulatory" evidence="3">
    <location>
        <begin position="2"/>
        <end position="116"/>
    </location>
</feature>
<feature type="domain" description="HTH LytTR-type" evidence="4">
    <location>
        <begin position="153"/>
        <end position="258"/>
    </location>
</feature>
<proteinExistence type="predicted"/>
<dbReference type="CDD" id="cd17532">
    <property type="entry name" value="REC_LytTR_AlgR-like"/>
    <property type="match status" value="1"/>
</dbReference>
<dbReference type="AlphaFoldDB" id="A0A2N5N1Q8"/>
<evidence type="ECO:0000256" key="2">
    <source>
        <dbReference type="SAM" id="MobiDB-lite"/>
    </source>
</evidence>
<dbReference type="Pfam" id="PF00072">
    <property type="entry name" value="Response_reg"/>
    <property type="match status" value="1"/>
</dbReference>